<dbReference type="AlphaFoldDB" id="A0A1C5ACH8"/>
<evidence type="ECO:0000313" key="3">
    <source>
        <dbReference type="Proteomes" id="UP000183585"/>
    </source>
</evidence>
<name>A0A1C5ACH8_9ACTN</name>
<dbReference type="Gene3D" id="3.20.20.80">
    <property type="entry name" value="Glycosidases"/>
    <property type="match status" value="1"/>
</dbReference>
<sequence length="308" mass="34781">MAARTVVLTGRVRDATGNTTVTATTVTVQDGSTLLGWCPPDSTVTDIQRMATRYPQPRLMRLYSAPGKGIAPWSSGMLAQVPVDTVLHYSFKDWSRTTSPALIRDWLSARPAARRGVVDLLTLDHEPEQQDSGDPTPAEYRQEWLELLEALADHPRRREVWLVPVFTEYAARRNNAWWQDFGQAAAFDGVDAVGFDIYDTGYERYRTPVERNDFALAQARRVGRPLVIPEWGIQRKPTLKSGAAYDPDGAICAQAMRDNMAYLRAQPDVPDVAWFYRGNCHLDATLTYPDGRTYVRDRERAAFVDLMR</sequence>
<dbReference type="RefSeq" id="WP_074476911.1">
    <property type="nucleotide sequence ID" value="NZ_FMCT01000012.1"/>
</dbReference>
<proteinExistence type="predicted"/>
<dbReference type="InterPro" id="IPR017853">
    <property type="entry name" value="GH"/>
</dbReference>
<dbReference type="Pfam" id="PF11790">
    <property type="entry name" value="Glyco_hydro_cc"/>
    <property type="match status" value="1"/>
</dbReference>
<protein>
    <submittedName>
        <fullName evidence="2">Glycosyl hydrolase catalytic core</fullName>
    </submittedName>
</protein>
<dbReference type="GO" id="GO:0016787">
    <property type="term" value="F:hydrolase activity"/>
    <property type="evidence" value="ECO:0007669"/>
    <property type="project" value="UniProtKB-KW"/>
</dbReference>
<keyword evidence="2" id="KW-0378">Hydrolase</keyword>
<dbReference type="InterPro" id="IPR024655">
    <property type="entry name" value="Asl1_glyco_hydro_catalytic"/>
</dbReference>
<dbReference type="SUPFAM" id="SSF51445">
    <property type="entry name" value="(Trans)glycosidases"/>
    <property type="match status" value="1"/>
</dbReference>
<dbReference type="Proteomes" id="UP000183585">
    <property type="component" value="Unassembled WGS sequence"/>
</dbReference>
<keyword evidence="3" id="KW-1185">Reference proteome</keyword>
<evidence type="ECO:0000259" key="1">
    <source>
        <dbReference type="Pfam" id="PF11790"/>
    </source>
</evidence>
<accession>A0A1C5ACH8</accession>
<evidence type="ECO:0000313" key="2">
    <source>
        <dbReference type="EMBL" id="SCF42734.1"/>
    </source>
</evidence>
<organism evidence="2 3">
    <name type="scientific">Micromonospora carbonacea</name>
    <dbReference type="NCBI Taxonomy" id="47853"/>
    <lineage>
        <taxon>Bacteria</taxon>
        <taxon>Bacillati</taxon>
        <taxon>Actinomycetota</taxon>
        <taxon>Actinomycetes</taxon>
        <taxon>Micromonosporales</taxon>
        <taxon>Micromonosporaceae</taxon>
        <taxon>Micromonospora</taxon>
    </lineage>
</organism>
<feature type="domain" description="Asl1-like glycosyl hydrolase catalytic" evidence="1">
    <location>
        <begin position="105"/>
        <end position="281"/>
    </location>
</feature>
<gene>
    <name evidence="2" type="ORF">GA0070563_112122</name>
</gene>
<dbReference type="EMBL" id="FMCT01000012">
    <property type="protein sequence ID" value="SCF42734.1"/>
    <property type="molecule type" value="Genomic_DNA"/>
</dbReference>
<reference evidence="3" key="1">
    <citation type="submission" date="2016-06" db="EMBL/GenBank/DDBJ databases">
        <authorList>
            <person name="Varghese N."/>
            <person name="Submissions Spin"/>
        </authorList>
    </citation>
    <scope>NUCLEOTIDE SEQUENCE [LARGE SCALE GENOMIC DNA]</scope>
    <source>
        <strain evidence="3">DSM 43168</strain>
    </source>
</reference>